<feature type="transmembrane region" description="Helical" evidence="2">
    <location>
        <begin position="299"/>
        <end position="320"/>
    </location>
</feature>
<keyword evidence="5" id="KW-1185">Reference proteome</keyword>
<dbReference type="EC" id="2.7.13.3" evidence="4"/>
<organism evidence="4 5">
    <name type="scientific">Halalkalibacter alkalisediminis</name>
    <dbReference type="NCBI Taxonomy" id="935616"/>
    <lineage>
        <taxon>Bacteria</taxon>
        <taxon>Bacillati</taxon>
        <taxon>Bacillota</taxon>
        <taxon>Bacilli</taxon>
        <taxon>Bacillales</taxon>
        <taxon>Bacillaceae</taxon>
        <taxon>Halalkalibacter</taxon>
    </lineage>
</organism>
<keyword evidence="4" id="KW-0808">Transferase</keyword>
<dbReference type="Proteomes" id="UP001589833">
    <property type="component" value="Unassembled WGS sequence"/>
</dbReference>
<dbReference type="SUPFAM" id="SSF55874">
    <property type="entry name" value="ATPase domain of HSP90 chaperone/DNA topoisomerase II/histidine kinase"/>
    <property type="match status" value="1"/>
</dbReference>
<name>A0ABV6NEN2_9BACI</name>
<protein>
    <submittedName>
        <fullName evidence="4">Sensor histidine kinase</fullName>
        <ecNumber evidence="4">2.7.13.3</ecNumber>
    </submittedName>
</protein>
<dbReference type="InterPro" id="IPR010559">
    <property type="entry name" value="Sig_transdc_His_kin_internal"/>
</dbReference>
<accession>A0ABV6NEN2</accession>
<comment type="caution">
    <text evidence="4">The sequence shown here is derived from an EMBL/GenBank/DDBJ whole genome shotgun (WGS) entry which is preliminary data.</text>
</comment>
<dbReference type="InterPro" id="IPR003594">
    <property type="entry name" value="HATPase_dom"/>
</dbReference>
<keyword evidence="4" id="KW-0418">Kinase</keyword>
<evidence type="ECO:0000256" key="1">
    <source>
        <dbReference type="SAM" id="Coils"/>
    </source>
</evidence>
<keyword evidence="2" id="KW-1133">Transmembrane helix</keyword>
<sequence length="584" mass="67776">MVLFKNGKQRFSIRKRILLLALFSALIPLIVFGMFTFLYLNKVFENQVSETTSNFLSVLDLNINTFVDDIENISNNIFLSNDIQEYLSYRDITPKYYMLETASKNFLNSITIVNRPYLNAIYLGNEHHEFLKINRGESNRNNTIFDHLANTGVYDQLLESEWKGMWFKEDEMNFLEESQNPLMFGRVLRELSTNKEIGISIIVLDQFVFENMFRNVTTTGDILILDDINTIYFSGKEKHYSTNQVVDLLKEYDGNEFIIETINQTKYILNFHTNENTNWKIVSIIPYQSIVKDINDIRMLAVFLLFLSLILAMFGATLIAKKITKQLSLLKDLVQKMEKRQYLSNNKFDNQDEFGKVGNRFVELYNRNNKLTIQLYEAQLKEKEAELLALQSHINPHFLYNTLNSIYWMAVKVKAKKIAKMAISLSNLFKLTLNDGDHITTIAKEVEQVKSYLEIQNIRFDNKINYFIDVDPSMFDDKIIKLVLQPIVENAIQHGFEPKGGAGELTIKGFKNDKMITFEISDNGIGFNIEEERFKKQGYALRNINERIKLHYGTQYGLEIESEVNTGTKVTLTIGLKNEHSAIA</sequence>
<reference evidence="4 5" key="1">
    <citation type="submission" date="2024-09" db="EMBL/GenBank/DDBJ databases">
        <authorList>
            <person name="Sun Q."/>
            <person name="Mori K."/>
        </authorList>
    </citation>
    <scope>NUCLEOTIDE SEQUENCE [LARGE SCALE GENOMIC DNA]</scope>
    <source>
        <strain evidence="4 5">NCAIM B.02301</strain>
    </source>
</reference>
<dbReference type="RefSeq" id="WP_273848239.1">
    <property type="nucleotide sequence ID" value="NZ_JAQQWT010000059.1"/>
</dbReference>
<evidence type="ECO:0000256" key="2">
    <source>
        <dbReference type="SAM" id="Phobius"/>
    </source>
</evidence>
<dbReference type="PANTHER" id="PTHR34220:SF7">
    <property type="entry name" value="SENSOR HISTIDINE KINASE YPDA"/>
    <property type="match status" value="1"/>
</dbReference>
<dbReference type="Pfam" id="PF06580">
    <property type="entry name" value="His_kinase"/>
    <property type="match status" value="1"/>
</dbReference>
<keyword evidence="2" id="KW-0812">Transmembrane</keyword>
<gene>
    <name evidence="4" type="ORF">ACFFH4_08985</name>
</gene>
<dbReference type="InterPro" id="IPR036890">
    <property type="entry name" value="HATPase_C_sf"/>
</dbReference>
<dbReference type="GO" id="GO:0004673">
    <property type="term" value="F:protein histidine kinase activity"/>
    <property type="evidence" value="ECO:0007669"/>
    <property type="project" value="UniProtKB-EC"/>
</dbReference>
<evidence type="ECO:0000313" key="4">
    <source>
        <dbReference type="EMBL" id="MFC0559183.1"/>
    </source>
</evidence>
<dbReference type="InterPro" id="IPR050640">
    <property type="entry name" value="Bact_2-comp_sensor_kinase"/>
</dbReference>
<dbReference type="PANTHER" id="PTHR34220">
    <property type="entry name" value="SENSOR HISTIDINE KINASE YPDA"/>
    <property type="match status" value="1"/>
</dbReference>
<keyword evidence="2" id="KW-0472">Membrane</keyword>
<proteinExistence type="predicted"/>
<feature type="coiled-coil region" evidence="1">
    <location>
        <begin position="366"/>
        <end position="393"/>
    </location>
</feature>
<feature type="transmembrane region" description="Helical" evidence="2">
    <location>
        <begin position="17"/>
        <end position="40"/>
    </location>
</feature>
<dbReference type="EMBL" id="JBHLTR010000012">
    <property type="protein sequence ID" value="MFC0559183.1"/>
    <property type="molecule type" value="Genomic_DNA"/>
</dbReference>
<evidence type="ECO:0000259" key="3">
    <source>
        <dbReference type="SMART" id="SM00387"/>
    </source>
</evidence>
<feature type="domain" description="Histidine kinase/HSP90-like ATPase" evidence="3">
    <location>
        <begin position="475"/>
        <end position="578"/>
    </location>
</feature>
<evidence type="ECO:0000313" key="5">
    <source>
        <dbReference type="Proteomes" id="UP001589833"/>
    </source>
</evidence>
<dbReference type="Pfam" id="PF02518">
    <property type="entry name" value="HATPase_c"/>
    <property type="match status" value="1"/>
</dbReference>
<dbReference type="Gene3D" id="6.10.340.10">
    <property type="match status" value="1"/>
</dbReference>
<dbReference type="SMART" id="SM00387">
    <property type="entry name" value="HATPase_c"/>
    <property type="match status" value="1"/>
</dbReference>
<dbReference type="Gene3D" id="3.30.565.10">
    <property type="entry name" value="Histidine kinase-like ATPase, C-terminal domain"/>
    <property type="match status" value="1"/>
</dbReference>
<keyword evidence="1" id="KW-0175">Coiled coil</keyword>